<dbReference type="InterPro" id="IPR003021">
    <property type="entry name" value="Rad1_Rec1_Rad17"/>
</dbReference>
<comment type="subcellular location">
    <subcellularLocation>
        <location evidence="1">Nucleus</location>
    </subcellularLocation>
</comment>
<dbReference type="Gene3D" id="3.70.10.10">
    <property type="match status" value="2"/>
</dbReference>
<evidence type="ECO:0000313" key="6">
    <source>
        <dbReference type="EMBL" id="WFC93782.1"/>
    </source>
</evidence>
<dbReference type="Pfam" id="PF02144">
    <property type="entry name" value="Rad1"/>
    <property type="match status" value="1"/>
</dbReference>
<comment type="similarity">
    <text evidence="2">Belongs to the rad1 family.</text>
</comment>
<dbReference type="PRINTS" id="PR01245">
    <property type="entry name" value="RAD1REC1"/>
</dbReference>
<dbReference type="PANTHER" id="PTHR10870:SF0">
    <property type="entry name" value="CELL CYCLE CHECKPOINT PROTEIN RAD1"/>
    <property type="match status" value="1"/>
</dbReference>
<evidence type="ECO:0000256" key="5">
    <source>
        <dbReference type="ARBA" id="ARBA00023242"/>
    </source>
</evidence>
<evidence type="ECO:0000256" key="4">
    <source>
        <dbReference type="ARBA" id="ARBA00023204"/>
    </source>
</evidence>
<evidence type="ECO:0000256" key="1">
    <source>
        <dbReference type="ARBA" id="ARBA00004123"/>
    </source>
</evidence>
<dbReference type="AlphaFoldDB" id="A0AAF0IMB2"/>
<dbReference type="EMBL" id="CP119951">
    <property type="protein sequence ID" value="WFC93782.1"/>
    <property type="molecule type" value="Genomic_DNA"/>
</dbReference>
<sequence>MTTARGVLYARVADASMLTAMLRAVNFTAVSGIFTQFATVSISSSGLEVVSEMNKAVQAHAYLYASIFDEYTFLPPSNWMELVNRDDSDDEDAQPYISFELNVSTLVQCLTLFESRMHANDSRGMDARRRGDYVEITYRDFGEPLSVGLHTNRIDMNFRLRTLDSSMVPDLQFSPEATIAQVIMKVCILLTQSEHLARAFQELDAGGETQAIKTSLKTSLRIDDNGMLSVQFMIASHHAQAVSRSAAPLTVAASGHAFVEFLE</sequence>
<protein>
    <recommendedName>
        <fullName evidence="8">Checkpoint protein</fullName>
    </recommendedName>
</protein>
<proteinExistence type="inferred from homology"/>
<keyword evidence="3" id="KW-0227">DNA damage</keyword>
<dbReference type="Proteomes" id="UP001216638">
    <property type="component" value="Chromosome 1"/>
</dbReference>
<keyword evidence="4" id="KW-0234">DNA repair</keyword>
<dbReference type="PANTHER" id="PTHR10870">
    <property type="entry name" value="CELL CYCLE CHECKPOINT PROTEIN RAD1"/>
    <property type="match status" value="1"/>
</dbReference>
<accession>A0AAF0IMB2</accession>
<reference evidence="6" key="1">
    <citation type="submission" date="2023-03" db="EMBL/GenBank/DDBJ databases">
        <title>Mating type loci evolution in Malassezia.</title>
        <authorList>
            <person name="Coelho M.A."/>
        </authorList>
    </citation>
    <scope>NUCLEOTIDE SEQUENCE</scope>
    <source>
        <strain evidence="6">CBS 14135</strain>
    </source>
</reference>
<name>A0AAF0IMB2_9BASI</name>
<keyword evidence="7" id="KW-1185">Reference proteome</keyword>
<dbReference type="GO" id="GO:0006281">
    <property type="term" value="P:DNA repair"/>
    <property type="evidence" value="ECO:0007669"/>
    <property type="project" value="UniProtKB-KW"/>
</dbReference>
<organism evidence="6 7">
    <name type="scientific">Malassezia brasiliensis</name>
    <dbReference type="NCBI Taxonomy" id="1821822"/>
    <lineage>
        <taxon>Eukaryota</taxon>
        <taxon>Fungi</taxon>
        <taxon>Dikarya</taxon>
        <taxon>Basidiomycota</taxon>
        <taxon>Ustilaginomycotina</taxon>
        <taxon>Malasseziomycetes</taxon>
        <taxon>Malasseziales</taxon>
        <taxon>Malasseziaceae</taxon>
        <taxon>Malassezia</taxon>
    </lineage>
</organism>
<evidence type="ECO:0008006" key="8">
    <source>
        <dbReference type="Google" id="ProtNLM"/>
    </source>
</evidence>
<keyword evidence="5" id="KW-0539">Nucleus</keyword>
<evidence type="ECO:0000313" key="7">
    <source>
        <dbReference type="Proteomes" id="UP001216638"/>
    </source>
</evidence>
<evidence type="ECO:0000256" key="3">
    <source>
        <dbReference type="ARBA" id="ARBA00022763"/>
    </source>
</evidence>
<gene>
    <name evidence="6" type="ORF">MBRA1_000405</name>
</gene>
<dbReference type="GO" id="GO:0030896">
    <property type="term" value="C:checkpoint clamp complex"/>
    <property type="evidence" value="ECO:0007669"/>
    <property type="project" value="TreeGrafter"/>
</dbReference>
<dbReference type="GO" id="GO:0000077">
    <property type="term" value="P:DNA damage checkpoint signaling"/>
    <property type="evidence" value="ECO:0007669"/>
    <property type="project" value="InterPro"/>
</dbReference>
<evidence type="ECO:0000256" key="2">
    <source>
        <dbReference type="ARBA" id="ARBA00010991"/>
    </source>
</evidence>